<keyword evidence="1" id="KW-0175">Coiled coil</keyword>
<organism evidence="2 3">
    <name type="scientific">Paralvinella palmiformis</name>
    <dbReference type="NCBI Taxonomy" id="53620"/>
    <lineage>
        <taxon>Eukaryota</taxon>
        <taxon>Metazoa</taxon>
        <taxon>Spiralia</taxon>
        <taxon>Lophotrochozoa</taxon>
        <taxon>Annelida</taxon>
        <taxon>Polychaeta</taxon>
        <taxon>Sedentaria</taxon>
        <taxon>Canalipalpata</taxon>
        <taxon>Terebellida</taxon>
        <taxon>Terebelliformia</taxon>
        <taxon>Alvinellidae</taxon>
        <taxon>Paralvinella</taxon>
    </lineage>
</organism>
<proteinExistence type="predicted"/>
<feature type="coiled-coil region" evidence="1">
    <location>
        <begin position="16"/>
        <end position="43"/>
    </location>
</feature>
<evidence type="ECO:0000313" key="2">
    <source>
        <dbReference type="EMBL" id="KAK2151987.1"/>
    </source>
</evidence>
<evidence type="ECO:0000313" key="3">
    <source>
        <dbReference type="Proteomes" id="UP001208570"/>
    </source>
</evidence>
<accession>A0AAD9MZW8</accession>
<dbReference type="EMBL" id="JAODUP010000343">
    <property type="protein sequence ID" value="KAK2151987.1"/>
    <property type="molecule type" value="Genomic_DNA"/>
</dbReference>
<keyword evidence="3" id="KW-1185">Reference proteome</keyword>
<reference evidence="2" key="1">
    <citation type="journal article" date="2023" name="Mol. Biol. Evol.">
        <title>Third-Generation Sequencing Reveals the Adaptive Role of the Epigenome in Three Deep-Sea Polychaetes.</title>
        <authorList>
            <person name="Perez M."/>
            <person name="Aroh O."/>
            <person name="Sun Y."/>
            <person name="Lan Y."/>
            <person name="Juniper S.K."/>
            <person name="Young C.R."/>
            <person name="Angers B."/>
            <person name="Qian P.Y."/>
        </authorList>
    </citation>
    <scope>NUCLEOTIDE SEQUENCE</scope>
    <source>
        <strain evidence="2">P08H-3</strain>
    </source>
</reference>
<gene>
    <name evidence="2" type="ORF">LSH36_343g02001</name>
</gene>
<evidence type="ECO:0000256" key="1">
    <source>
        <dbReference type="SAM" id="Coils"/>
    </source>
</evidence>
<protein>
    <submittedName>
        <fullName evidence="2">Uncharacterized protein</fullName>
    </submittedName>
</protein>
<dbReference type="Proteomes" id="UP001208570">
    <property type="component" value="Unassembled WGS sequence"/>
</dbReference>
<comment type="caution">
    <text evidence="2">The sequence shown here is derived from an EMBL/GenBank/DDBJ whole genome shotgun (WGS) entry which is preliminary data.</text>
</comment>
<dbReference type="AlphaFoldDB" id="A0AAD9MZW8"/>
<name>A0AAD9MZW8_9ANNE</name>
<sequence>MRAQNASLKAHYEHLLSEKDAVIESLTKRTRDLEQKYDLLEQYGRRNTIRIPELDNATTEKTDAEVIKLAHKLQISVTQSDINISHRVGTKRDQ</sequence>